<sequence>MSDPLDGLFGDLPSTTREASSSQRPAPQHEQSKAQEQRQRQKRAATAPGSSIDNEQAEKMVHGPEAKRAREKEGSPFPLKAVSEPKTLELHEALQKITRALTSPKLEKSRKAMGLLTKLLTAEMNTENASQFHAALGFFMASEGVWERLLGPGAEDRALAHALLAAVRERILLFEPSAQYRAASWVLVGLLRPELLTDDTFAFRRAARRIREYVTALENLREDDNLADRERRKAILACLRTALKQNFHSWAKASIEELFKATSEKRLCFPEEEREELDEMATKLRTEARGLSVNPSGTVVSRSVRMVNSMATPFNTKKGDVFR</sequence>
<protein>
    <submittedName>
        <fullName evidence="2">Uncharacterized protein</fullName>
    </submittedName>
</protein>
<feature type="compositionally biased region" description="Polar residues" evidence="1">
    <location>
        <begin position="13"/>
        <end position="25"/>
    </location>
</feature>
<comment type="caution">
    <text evidence="2">The sequence shown here is derived from an EMBL/GenBank/DDBJ whole genome shotgun (WGS) entry which is preliminary data.</text>
</comment>
<gene>
    <name evidence="2" type="ORF">NSK_002698</name>
</gene>
<dbReference type="EMBL" id="SDOX01000010">
    <property type="protein sequence ID" value="TFJ85878.1"/>
    <property type="molecule type" value="Genomic_DNA"/>
</dbReference>
<feature type="compositionally biased region" description="Basic and acidic residues" evidence="1">
    <location>
        <begin position="56"/>
        <end position="74"/>
    </location>
</feature>
<evidence type="ECO:0000256" key="1">
    <source>
        <dbReference type="SAM" id="MobiDB-lite"/>
    </source>
</evidence>
<dbReference type="OrthoDB" id="10310103at2759"/>
<accession>A0A4D9DB73</accession>
<keyword evidence="3" id="KW-1185">Reference proteome</keyword>
<dbReference type="Proteomes" id="UP000355283">
    <property type="component" value="Unassembled WGS sequence"/>
</dbReference>
<organism evidence="2 3">
    <name type="scientific">Nannochloropsis salina CCMP1776</name>
    <dbReference type="NCBI Taxonomy" id="1027361"/>
    <lineage>
        <taxon>Eukaryota</taxon>
        <taxon>Sar</taxon>
        <taxon>Stramenopiles</taxon>
        <taxon>Ochrophyta</taxon>
        <taxon>Eustigmatophyceae</taxon>
        <taxon>Eustigmatales</taxon>
        <taxon>Monodopsidaceae</taxon>
        <taxon>Microchloropsis</taxon>
        <taxon>Microchloropsis salina</taxon>
    </lineage>
</organism>
<reference evidence="2 3" key="1">
    <citation type="submission" date="2019-01" db="EMBL/GenBank/DDBJ databases">
        <title>Nuclear Genome Assembly of the Microalgal Biofuel strain Nannochloropsis salina CCMP1776.</title>
        <authorList>
            <person name="Hovde B."/>
        </authorList>
    </citation>
    <scope>NUCLEOTIDE SEQUENCE [LARGE SCALE GENOMIC DNA]</scope>
    <source>
        <strain evidence="2 3">CCMP1776</strain>
    </source>
</reference>
<evidence type="ECO:0000313" key="3">
    <source>
        <dbReference type="Proteomes" id="UP000355283"/>
    </source>
</evidence>
<name>A0A4D9DB73_9STRA</name>
<dbReference type="PANTHER" id="PTHR36749:SF1">
    <property type="entry name" value="F7O18.3 PROTEIN"/>
    <property type="match status" value="1"/>
</dbReference>
<dbReference type="AlphaFoldDB" id="A0A4D9DB73"/>
<feature type="region of interest" description="Disordered" evidence="1">
    <location>
        <begin position="1"/>
        <end position="84"/>
    </location>
</feature>
<proteinExistence type="predicted"/>
<feature type="compositionally biased region" description="Basic and acidic residues" evidence="1">
    <location>
        <begin position="30"/>
        <end position="39"/>
    </location>
</feature>
<dbReference type="PANTHER" id="PTHR36749">
    <property type="entry name" value="F7O18.3 PROTEIN"/>
    <property type="match status" value="1"/>
</dbReference>
<evidence type="ECO:0000313" key="2">
    <source>
        <dbReference type="EMBL" id="TFJ85878.1"/>
    </source>
</evidence>